<dbReference type="SUPFAM" id="SSF51735">
    <property type="entry name" value="NAD(P)-binding Rossmann-fold domains"/>
    <property type="match status" value="1"/>
</dbReference>
<dbReference type="EMBL" id="MSIE01000004">
    <property type="protein sequence ID" value="OLF18875.1"/>
    <property type="molecule type" value="Genomic_DNA"/>
</dbReference>
<dbReference type="RefSeq" id="WP_075124000.1">
    <property type="nucleotide sequence ID" value="NZ_MSIE01000004.1"/>
</dbReference>
<keyword evidence="4" id="KW-0732">Signal</keyword>
<keyword evidence="3" id="KW-0472">Membrane</keyword>
<evidence type="ECO:0000259" key="5">
    <source>
        <dbReference type="Pfam" id="PF03446"/>
    </source>
</evidence>
<proteinExistence type="inferred from homology"/>
<name>A0A1Q8CX00_9PSEU</name>
<accession>A0A1Q8CX00</accession>
<dbReference type="Gene3D" id="3.40.50.720">
    <property type="entry name" value="NAD(P)-binding Rossmann-like Domain"/>
    <property type="match status" value="1"/>
</dbReference>
<evidence type="ECO:0000256" key="3">
    <source>
        <dbReference type="SAM" id="Phobius"/>
    </source>
</evidence>
<dbReference type="Proteomes" id="UP000185596">
    <property type="component" value="Unassembled WGS sequence"/>
</dbReference>
<comment type="caution">
    <text evidence="7">The sequence shown here is derived from an EMBL/GenBank/DDBJ whole genome shotgun (WGS) entry which is preliminary data.</text>
</comment>
<evidence type="ECO:0000256" key="1">
    <source>
        <dbReference type="ARBA" id="ARBA00009080"/>
    </source>
</evidence>
<keyword evidence="8" id="KW-1185">Reference proteome</keyword>
<feature type="chain" id="PRO_5038610387" evidence="4">
    <location>
        <begin position="20"/>
        <end position="288"/>
    </location>
</feature>
<dbReference type="Pfam" id="PF21761">
    <property type="entry name" value="RedAm-like_C"/>
    <property type="match status" value="1"/>
</dbReference>
<feature type="domain" description="6-phosphogluconate dehydrogenase NADP-binding" evidence="5">
    <location>
        <begin position="6"/>
        <end position="148"/>
    </location>
</feature>
<keyword evidence="3" id="KW-0812">Transmembrane</keyword>
<dbReference type="PANTHER" id="PTHR43580">
    <property type="entry name" value="OXIDOREDUCTASE GLYR1-RELATED"/>
    <property type="match status" value="1"/>
</dbReference>
<dbReference type="GO" id="GO:0016491">
    <property type="term" value="F:oxidoreductase activity"/>
    <property type="evidence" value="ECO:0007669"/>
    <property type="project" value="UniProtKB-KW"/>
</dbReference>
<dbReference type="InterPro" id="IPR015815">
    <property type="entry name" value="HIBADH-related"/>
</dbReference>
<dbReference type="Pfam" id="PF03446">
    <property type="entry name" value="NAD_binding_2"/>
    <property type="match status" value="1"/>
</dbReference>
<dbReference type="PANTHER" id="PTHR43580:SF2">
    <property type="entry name" value="CYTOKINE-LIKE NUCLEAR FACTOR N-PAC"/>
    <property type="match status" value="1"/>
</dbReference>
<evidence type="ECO:0000256" key="2">
    <source>
        <dbReference type="ARBA" id="ARBA00023002"/>
    </source>
</evidence>
<organism evidence="7 8">
    <name type="scientific">Actinophytocola xanthii</name>
    <dbReference type="NCBI Taxonomy" id="1912961"/>
    <lineage>
        <taxon>Bacteria</taxon>
        <taxon>Bacillati</taxon>
        <taxon>Actinomycetota</taxon>
        <taxon>Actinomycetes</taxon>
        <taxon>Pseudonocardiales</taxon>
        <taxon>Pseudonocardiaceae</taxon>
    </lineage>
</organism>
<reference evidence="7 8" key="1">
    <citation type="submission" date="2016-12" db="EMBL/GenBank/DDBJ databases">
        <title>The draft genome sequence of Actinophytocola sp. 11-183.</title>
        <authorList>
            <person name="Wang W."/>
            <person name="Yuan L."/>
        </authorList>
    </citation>
    <scope>NUCLEOTIDE SEQUENCE [LARGE SCALE GENOMIC DNA]</scope>
    <source>
        <strain evidence="7 8">11-183</strain>
    </source>
</reference>
<feature type="transmembrane region" description="Helical" evidence="3">
    <location>
        <begin position="108"/>
        <end position="129"/>
    </location>
</feature>
<comment type="similarity">
    <text evidence="1">Belongs to the HIBADH-related family.</text>
</comment>
<dbReference type="PIRSF" id="PIRSF000103">
    <property type="entry name" value="HIBADH"/>
    <property type="match status" value="1"/>
</dbReference>
<dbReference type="InterPro" id="IPR013328">
    <property type="entry name" value="6PGD_dom2"/>
</dbReference>
<dbReference type="InterPro" id="IPR036291">
    <property type="entry name" value="NAD(P)-bd_dom_sf"/>
</dbReference>
<dbReference type="AlphaFoldDB" id="A0A1Q8CX00"/>
<evidence type="ECO:0000313" key="7">
    <source>
        <dbReference type="EMBL" id="OLF18875.1"/>
    </source>
</evidence>
<dbReference type="InterPro" id="IPR006115">
    <property type="entry name" value="6PGDH_NADP-bd"/>
</dbReference>
<feature type="signal peptide" evidence="4">
    <location>
        <begin position="1"/>
        <end position="19"/>
    </location>
</feature>
<keyword evidence="2" id="KW-0560">Oxidoreductase</keyword>
<gene>
    <name evidence="7" type="ORF">BU204_03155</name>
</gene>
<sequence length="288" mass="29170">MTKIPVSVLGLGRMGRALAGALIAAGHPTTVWNRTPSRAADLDGAVVAPDVATAVAASPLVIVCVLDHAAVEDVLAAAGPLSDAVTVVNLTTSTPSQTRALARRVPSYLDGGIMAIPSLIATPAAVILYSGSPEAFAAHRPVLEVLGGAQHLGADPGLASLYDLALLAAMYGMFGGFLHAAALVRSTGRPVAEFTSALLLPWLSAMLTAVPGMAEQVDSGDYAARDASLAMQAGTDTITEVSREQGVSAELYAPMRALMVRAVAEGRGGDDLASVVELLVRPTVGGAG</sequence>
<dbReference type="InterPro" id="IPR051265">
    <property type="entry name" value="HIBADH-related_NP60_sf"/>
</dbReference>
<dbReference type="Gene3D" id="1.10.1040.10">
    <property type="entry name" value="N-(1-d-carboxylethyl)-l-norvaline Dehydrogenase, domain 2"/>
    <property type="match status" value="1"/>
</dbReference>
<dbReference type="STRING" id="1912961.BU204_03155"/>
<evidence type="ECO:0000256" key="4">
    <source>
        <dbReference type="SAM" id="SignalP"/>
    </source>
</evidence>
<evidence type="ECO:0000313" key="8">
    <source>
        <dbReference type="Proteomes" id="UP000185596"/>
    </source>
</evidence>
<evidence type="ECO:0000259" key="6">
    <source>
        <dbReference type="Pfam" id="PF21761"/>
    </source>
</evidence>
<keyword evidence="3" id="KW-1133">Transmembrane helix</keyword>
<feature type="transmembrane region" description="Helical" evidence="3">
    <location>
        <begin position="164"/>
        <end position="184"/>
    </location>
</feature>
<dbReference type="GO" id="GO:0050661">
    <property type="term" value="F:NADP binding"/>
    <property type="evidence" value="ECO:0007669"/>
    <property type="project" value="InterPro"/>
</dbReference>
<dbReference type="OrthoDB" id="9135493at2"/>
<feature type="domain" description="NADPH-dependent reductive aminase-like C-terminal" evidence="6">
    <location>
        <begin position="155"/>
        <end position="279"/>
    </location>
</feature>
<protein>
    <submittedName>
        <fullName evidence="7">6-phosphogluconate dehydrogenase</fullName>
    </submittedName>
</protein>
<dbReference type="InterPro" id="IPR048666">
    <property type="entry name" value="RedAm-like_C"/>
</dbReference>